<dbReference type="HAMAP" id="MF_01152">
    <property type="entry name" value="DnaJ"/>
    <property type="match status" value="1"/>
</dbReference>
<dbReference type="PANTHER" id="PTHR43096:SF48">
    <property type="entry name" value="CHAPERONE PROTEIN DNAJ"/>
    <property type="match status" value="1"/>
</dbReference>
<feature type="repeat" description="CXXCXGXG motif" evidence="9">
    <location>
        <begin position="207"/>
        <end position="214"/>
    </location>
</feature>
<dbReference type="AlphaFoldDB" id="A0AA90NAK5"/>
<dbReference type="PROSITE" id="PS50076">
    <property type="entry name" value="DNAJ_2"/>
    <property type="match status" value="1"/>
</dbReference>
<feature type="binding site" evidence="9">
    <location>
        <position position="193"/>
    </location>
    <ligand>
        <name>Zn(2+)</name>
        <dbReference type="ChEBI" id="CHEBI:29105"/>
        <label>2</label>
    </ligand>
</feature>
<comment type="subcellular location">
    <subcellularLocation>
        <location evidence="9">Cytoplasm</location>
    </subcellularLocation>
</comment>
<feature type="domain" description="CR-type" evidence="13">
    <location>
        <begin position="137"/>
        <end position="219"/>
    </location>
</feature>
<dbReference type="SUPFAM" id="SSF46565">
    <property type="entry name" value="Chaperone J-domain"/>
    <property type="match status" value="1"/>
</dbReference>
<comment type="cofactor">
    <cofactor evidence="9">
        <name>Zn(2+)</name>
        <dbReference type="ChEBI" id="CHEBI:29105"/>
    </cofactor>
    <text evidence="9">Binds 2 Zn(2+) ions per monomer.</text>
</comment>
<dbReference type="GO" id="GO:0051082">
    <property type="term" value="F:unfolded protein binding"/>
    <property type="evidence" value="ECO:0007669"/>
    <property type="project" value="UniProtKB-UniRule"/>
</dbReference>
<dbReference type="GO" id="GO:0008270">
    <property type="term" value="F:zinc ion binding"/>
    <property type="evidence" value="ECO:0007669"/>
    <property type="project" value="UniProtKB-UniRule"/>
</dbReference>
<reference evidence="14" key="1">
    <citation type="submission" date="2023-08" db="EMBL/GenBank/DDBJ databases">
        <title>The draft genome of Tsukamurella strandjordii strain 050030.</title>
        <authorList>
            <person name="Zhao F."/>
            <person name="Feng Y."/>
            <person name="Zong Z."/>
        </authorList>
    </citation>
    <scope>NUCLEOTIDE SEQUENCE</scope>
    <source>
        <strain evidence="14">050030</strain>
    </source>
</reference>
<feature type="region of interest" description="Disordered" evidence="11">
    <location>
        <begin position="363"/>
        <end position="389"/>
    </location>
</feature>
<feature type="repeat" description="CXXCXGXG motif" evidence="9">
    <location>
        <begin position="150"/>
        <end position="157"/>
    </location>
</feature>
<dbReference type="Pfam" id="PF00684">
    <property type="entry name" value="DnaJ_CXXCXGXG"/>
    <property type="match status" value="1"/>
</dbReference>
<dbReference type="InterPro" id="IPR012724">
    <property type="entry name" value="DnaJ"/>
</dbReference>
<feature type="binding site" evidence="9">
    <location>
        <position position="170"/>
    </location>
    <ligand>
        <name>Zn(2+)</name>
        <dbReference type="ChEBI" id="CHEBI:29105"/>
        <label>2</label>
    </ligand>
</feature>
<dbReference type="GO" id="GO:0009408">
    <property type="term" value="P:response to heat"/>
    <property type="evidence" value="ECO:0007669"/>
    <property type="project" value="InterPro"/>
</dbReference>
<evidence type="ECO:0000256" key="9">
    <source>
        <dbReference type="HAMAP-Rule" id="MF_01152"/>
    </source>
</evidence>
<evidence type="ECO:0000313" key="14">
    <source>
        <dbReference type="EMBL" id="MDP0398972.1"/>
    </source>
</evidence>
<accession>A0AA90NAK5</accession>
<keyword evidence="2 9" id="KW-0235">DNA replication</keyword>
<dbReference type="FunFam" id="2.60.260.20:FF:000005">
    <property type="entry name" value="Chaperone protein dnaJ 1, mitochondrial"/>
    <property type="match status" value="1"/>
</dbReference>
<evidence type="ECO:0000256" key="1">
    <source>
        <dbReference type="ARBA" id="ARBA00022490"/>
    </source>
</evidence>
<comment type="subunit">
    <text evidence="9">Homodimer.</text>
</comment>
<dbReference type="GO" id="GO:0031072">
    <property type="term" value="F:heat shock protein binding"/>
    <property type="evidence" value="ECO:0007669"/>
    <property type="project" value="InterPro"/>
</dbReference>
<evidence type="ECO:0000256" key="7">
    <source>
        <dbReference type="ARBA" id="ARBA00023016"/>
    </source>
</evidence>
<dbReference type="NCBIfam" id="NF008035">
    <property type="entry name" value="PRK10767.1"/>
    <property type="match status" value="1"/>
</dbReference>
<sequence>MARDYYRILGVDSKASDQEIKRAYRKLARELHPDVNPDDAAQEKFRDVSDAYEVLSDPDKRRIVDMGGDPLDSSPGGFGGGGFGGASGFTGGLGDVFEAFFGGGMGGGGGRGPRGRVRPGNDALIRMELDLEECATGVSREITVDTAVLCDKCQGAGTEGDSKPTTCPTCQGAGEVQSVQRSFLGQVMTSRPCPTCSGAGEVIQNPCTKCAGDGRVRTRRTLTVKIPAGVGDGMRVRLAGQGEVGPGGGPAGDLYVEVSEREHEVLVRDGNTLHVTARVPMFDAALGASVTVPTVIDGELTVEIPAGTQPGDTKVLRGHGMPQVNSQNRGNLVVHFDVVVPSRLDKKQAEKLREFKALFPGEEPQVASRGGADQSSGLFSRLRDTFAGR</sequence>
<dbReference type="GO" id="GO:0042026">
    <property type="term" value="P:protein refolding"/>
    <property type="evidence" value="ECO:0007669"/>
    <property type="project" value="TreeGrafter"/>
</dbReference>
<dbReference type="PROSITE" id="PS51188">
    <property type="entry name" value="ZF_CR"/>
    <property type="match status" value="1"/>
</dbReference>
<comment type="function">
    <text evidence="9">Participates actively in the response to hyperosmotic and heat shock by preventing the aggregation of stress-denatured proteins and by disaggregating proteins, also in an autonomous, DnaK-independent fashion. Unfolded proteins bind initially to DnaJ; upon interaction with the DnaJ-bound protein, DnaK hydrolyzes its bound ATP, resulting in the formation of a stable complex. GrpE releases ADP from DnaK; ATP binding to DnaK triggers the release of the substrate protein, thus completing the reaction cycle. Several rounds of ATP-dependent interactions between DnaJ, DnaK and GrpE are required for fully efficient folding. Also involved, together with DnaK and GrpE, in the DNA replication of plasmids through activation of initiation proteins.</text>
</comment>
<dbReference type="SMART" id="SM00271">
    <property type="entry name" value="DnaJ"/>
    <property type="match status" value="1"/>
</dbReference>
<dbReference type="Pfam" id="PF00226">
    <property type="entry name" value="DnaJ"/>
    <property type="match status" value="1"/>
</dbReference>
<feature type="binding site" evidence="9">
    <location>
        <position position="153"/>
    </location>
    <ligand>
        <name>Zn(2+)</name>
        <dbReference type="ChEBI" id="CHEBI:29105"/>
        <label>1</label>
    </ligand>
</feature>
<dbReference type="Gene3D" id="2.60.260.20">
    <property type="entry name" value="Urease metallochaperone UreE, N-terminal domain"/>
    <property type="match status" value="2"/>
</dbReference>
<evidence type="ECO:0000313" key="15">
    <source>
        <dbReference type="Proteomes" id="UP001178281"/>
    </source>
</evidence>
<keyword evidence="8 9" id="KW-0143">Chaperone</keyword>
<dbReference type="InterPro" id="IPR008971">
    <property type="entry name" value="HSP40/DnaJ_pept-bd"/>
</dbReference>
<evidence type="ECO:0000256" key="8">
    <source>
        <dbReference type="ARBA" id="ARBA00023186"/>
    </source>
</evidence>
<comment type="caution">
    <text evidence="14">The sequence shown here is derived from an EMBL/GenBank/DDBJ whole genome shotgun (WGS) entry which is preliminary data.</text>
</comment>
<dbReference type="Pfam" id="PF01556">
    <property type="entry name" value="DnaJ_C"/>
    <property type="match status" value="1"/>
</dbReference>
<feature type="binding site" evidence="9">
    <location>
        <position position="210"/>
    </location>
    <ligand>
        <name>Zn(2+)</name>
        <dbReference type="ChEBI" id="CHEBI:29105"/>
        <label>1</label>
    </ligand>
</feature>
<feature type="domain" description="J" evidence="12">
    <location>
        <begin position="4"/>
        <end position="68"/>
    </location>
</feature>
<evidence type="ECO:0000256" key="4">
    <source>
        <dbReference type="ARBA" id="ARBA00022737"/>
    </source>
</evidence>
<dbReference type="InterPro" id="IPR036869">
    <property type="entry name" value="J_dom_sf"/>
</dbReference>
<keyword evidence="3 9" id="KW-0479">Metal-binding</keyword>
<keyword evidence="5 9" id="KW-0863">Zinc-finger</keyword>
<dbReference type="CDD" id="cd06257">
    <property type="entry name" value="DnaJ"/>
    <property type="match status" value="1"/>
</dbReference>
<evidence type="ECO:0000256" key="6">
    <source>
        <dbReference type="ARBA" id="ARBA00022833"/>
    </source>
</evidence>
<evidence type="ECO:0000256" key="2">
    <source>
        <dbReference type="ARBA" id="ARBA00022705"/>
    </source>
</evidence>
<dbReference type="RefSeq" id="WP_305111737.1">
    <property type="nucleotide sequence ID" value="NZ_JAUTIX010000005.1"/>
</dbReference>
<dbReference type="CDD" id="cd10719">
    <property type="entry name" value="DnaJ_zf"/>
    <property type="match status" value="1"/>
</dbReference>
<evidence type="ECO:0000256" key="3">
    <source>
        <dbReference type="ARBA" id="ARBA00022723"/>
    </source>
</evidence>
<keyword evidence="1 9" id="KW-0963">Cytoplasm</keyword>
<feature type="binding site" evidence="9">
    <location>
        <position position="196"/>
    </location>
    <ligand>
        <name>Zn(2+)</name>
        <dbReference type="ChEBI" id="CHEBI:29105"/>
        <label>2</label>
    </ligand>
</feature>
<protein>
    <recommendedName>
        <fullName evidence="9">Chaperone protein DnaJ</fullName>
    </recommendedName>
</protein>
<dbReference type="Gene3D" id="6.20.20.10">
    <property type="match status" value="2"/>
</dbReference>
<keyword evidence="7 9" id="KW-0346">Stress response</keyword>
<organism evidence="14 15">
    <name type="scientific">Tsukamurella strandjordii</name>
    <dbReference type="NCBI Taxonomy" id="147577"/>
    <lineage>
        <taxon>Bacteria</taxon>
        <taxon>Bacillati</taxon>
        <taxon>Actinomycetota</taxon>
        <taxon>Actinomycetes</taxon>
        <taxon>Mycobacteriales</taxon>
        <taxon>Tsukamurellaceae</taxon>
        <taxon>Tsukamurella</taxon>
    </lineage>
</organism>
<feature type="binding site" evidence="9">
    <location>
        <position position="150"/>
    </location>
    <ligand>
        <name>Zn(2+)</name>
        <dbReference type="ChEBI" id="CHEBI:29105"/>
        <label>1</label>
    </ligand>
</feature>
<dbReference type="InterPro" id="IPR001305">
    <property type="entry name" value="HSP_DnaJ_Cys-rich_dom"/>
</dbReference>
<dbReference type="GO" id="GO:0005737">
    <property type="term" value="C:cytoplasm"/>
    <property type="evidence" value="ECO:0007669"/>
    <property type="project" value="UniProtKB-SubCell"/>
</dbReference>
<dbReference type="InterPro" id="IPR001623">
    <property type="entry name" value="DnaJ_domain"/>
</dbReference>
<comment type="domain">
    <text evidence="9">The J domain is necessary and sufficient to stimulate DnaK ATPase activity. Zinc center 1 plays an important role in the autonomous, DnaK-independent chaperone activity of DnaJ. Zinc center 2 is essential for interaction with DnaK and for DnaJ activity.</text>
</comment>
<keyword evidence="4 9" id="KW-0677">Repeat</keyword>
<keyword evidence="6 9" id="KW-0862">Zinc</keyword>
<dbReference type="Proteomes" id="UP001178281">
    <property type="component" value="Unassembled WGS sequence"/>
</dbReference>
<dbReference type="PRINTS" id="PR00625">
    <property type="entry name" value="JDOMAIN"/>
</dbReference>
<dbReference type="SUPFAM" id="SSF57938">
    <property type="entry name" value="DnaJ/Hsp40 cysteine-rich domain"/>
    <property type="match status" value="1"/>
</dbReference>
<name>A0AA90NAK5_9ACTN</name>
<dbReference type="GO" id="GO:0006260">
    <property type="term" value="P:DNA replication"/>
    <property type="evidence" value="ECO:0007669"/>
    <property type="project" value="UniProtKB-KW"/>
</dbReference>
<dbReference type="InterPro" id="IPR036410">
    <property type="entry name" value="HSP_DnaJ_Cys-rich_dom_sf"/>
</dbReference>
<dbReference type="NCBIfam" id="NF010871">
    <property type="entry name" value="PRK14278.1"/>
    <property type="match status" value="1"/>
</dbReference>
<dbReference type="SUPFAM" id="SSF49493">
    <property type="entry name" value="HSP40/DnaJ peptide-binding domain"/>
    <property type="match status" value="2"/>
</dbReference>
<feature type="repeat" description="CXXCXGXG motif" evidence="9">
    <location>
        <begin position="167"/>
        <end position="174"/>
    </location>
</feature>
<gene>
    <name evidence="9 14" type="primary">dnaJ</name>
    <name evidence="14" type="ORF">Q7X28_13650</name>
</gene>
<dbReference type="Gene3D" id="1.10.287.110">
    <property type="entry name" value="DnaJ domain"/>
    <property type="match status" value="1"/>
</dbReference>
<feature type="binding site" evidence="9">
    <location>
        <position position="207"/>
    </location>
    <ligand>
        <name>Zn(2+)</name>
        <dbReference type="ChEBI" id="CHEBI:29105"/>
        <label>1</label>
    </ligand>
</feature>
<dbReference type="EMBL" id="JAUTIX010000005">
    <property type="protein sequence ID" value="MDP0398972.1"/>
    <property type="molecule type" value="Genomic_DNA"/>
</dbReference>
<dbReference type="NCBIfam" id="TIGR02349">
    <property type="entry name" value="DnaJ_bact"/>
    <property type="match status" value="1"/>
</dbReference>
<feature type="binding site" evidence="9">
    <location>
        <position position="167"/>
    </location>
    <ligand>
        <name>Zn(2+)</name>
        <dbReference type="ChEBI" id="CHEBI:29105"/>
        <label>2</label>
    </ligand>
</feature>
<evidence type="ECO:0000256" key="10">
    <source>
        <dbReference type="PROSITE-ProRule" id="PRU00546"/>
    </source>
</evidence>
<dbReference type="PANTHER" id="PTHR43096">
    <property type="entry name" value="DNAJ HOMOLOG 1, MITOCHONDRIAL-RELATED"/>
    <property type="match status" value="1"/>
</dbReference>
<dbReference type="CDD" id="cd10747">
    <property type="entry name" value="DnaJ_C"/>
    <property type="match status" value="1"/>
</dbReference>
<dbReference type="InterPro" id="IPR002939">
    <property type="entry name" value="DnaJ_C"/>
</dbReference>
<feature type="zinc finger region" description="CR-type" evidence="10">
    <location>
        <begin position="137"/>
        <end position="219"/>
    </location>
</feature>
<feature type="repeat" description="CXXCXGXG motif" evidence="9">
    <location>
        <begin position="193"/>
        <end position="200"/>
    </location>
</feature>
<evidence type="ECO:0000259" key="12">
    <source>
        <dbReference type="PROSITE" id="PS50076"/>
    </source>
</evidence>
<comment type="similarity">
    <text evidence="9">Belongs to the DnaJ family.</text>
</comment>
<evidence type="ECO:0000259" key="13">
    <source>
        <dbReference type="PROSITE" id="PS51188"/>
    </source>
</evidence>
<evidence type="ECO:0000256" key="11">
    <source>
        <dbReference type="SAM" id="MobiDB-lite"/>
    </source>
</evidence>
<dbReference type="GO" id="GO:0005524">
    <property type="term" value="F:ATP binding"/>
    <property type="evidence" value="ECO:0007669"/>
    <property type="project" value="InterPro"/>
</dbReference>
<evidence type="ECO:0000256" key="5">
    <source>
        <dbReference type="ARBA" id="ARBA00022771"/>
    </source>
</evidence>
<proteinExistence type="inferred from homology"/>
<keyword evidence="15" id="KW-1185">Reference proteome</keyword>